<name>A0AAD9MUM8_9ANNE</name>
<gene>
    <name evidence="2" type="ORF">LSH36_754g00013</name>
</gene>
<organism evidence="2 3">
    <name type="scientific">Paralvinella palmiformis</name>
    <dbReference type="NCBI Taxonomy" id="53620"/>
    <lineage>
        <taxon>Eukaryota</taxon>
        <taxon>Metazoa</taxon>
        <taxon>Spiralia</taxon>
        <taxon>Lophotrochozoa</taxon>
        <taxon>Annelida</taxon>
        <taxon>Polychaeta</taxon>
        <taxon>Sedentaria</taxon>
        <taxon>Canalipalpata</taxon>
        <taxon>Terebellida</taxon>
        <taxon>Terebelliformia</taxon>
        <taxon>Alvinellidae</taxon>
        <taxon>Paralvinella</taxon>
    </lineage>
</organism>
<evidence type="ECO:0000256" key="1">
    <source>
        <dbReference type="SAM" id="MobiDB-lite"/>
    </source>
</evidence>
<dbReference type="AlphaFoldDB" id="A0AAD9MUM8"/>
<protein>
    <recommendedName>
        <fullName evidence="4">CABIT domain-containing protein</fullName>
    </recommendedName>
</protein>
<keyword evidence="3" id="KW-1185">Reference proteome</keyword>
<dbReference type="PANTHER" id="PTHR15215">
    <property type="entry name" value="CABIT DOMAIN-CONTAINING PROTEIN"/>
    <property type="match status" value="1"/>
</dbReference>
<dbReference type="InterPro" id="IPR039671">
    <property type="entry name" value="THEMIS"/>
</dbReference>
<evidence type="ECO:0000313" key="2">
    <source>
        <dbReference type="EMBL" id="KAK2144461.1"/>
    </source>
</evidence>
<dbReference type="EMBL" id="JAODUP010000754">
    <property type="protein sequence ID" value="KAK2144461.1"/>
    <property type="molecule type" value="Genomic_DNA"/>
</dbReference>
<sequence length="677" mass="76787">MTDQSLGEFVNTHPLPARVKVTEGLYNPEQTDWEFSNGDVLDLFRIVCPTVELAFVDPASGRRRSVTASTGSPCLFRILPYVPGESAERDKSVTVNGVLELIRIWPTTVCIRNVVETEDGEPLVNKGDTLRLKRLVHKENRYLLECSNQHSELLRLPLSTELQCFVIEDSVSKTLTEITEIPGRVERRLRLTDDSINRTRPIRGLPVDVTVDLFMKPPHRFVEIHPSESPGEQFMAPIDIDITVSDRDDDYCGLSFRWYDLETFVSANHPKFPMVVSIADWNEDPISLQAIRASVGDRIVLYSRKDVYKLACRVDFDYFAVPLDYDAKCIKTFTSLLDACTAKAKWVEAITNAIAEKPGVSGVRMGDRLEILNRPNLGFVSVRINGERIEKLPTSLQGRFNELSDCNDVNGSTDAFTFQNIQPTMLPMRVVFEEASPTIPPAKDAIPRRREVQLEYIFRDSCVLASKDAERRFCSPIPTRAGIYVRYISQYKKKAARPELSELAKCPERLSEILFRELKTNMTYQNMETGADKEPTPPLLPRRPTTKMRQPPSPEGPLAQSKQQRPSPRKRSDKMAPPLPPRRTPSNRIRAQELNAEVPLPTPIPVNDNCLVEDEKDYEEIADIHEYNVIFEEIFGNTEPSNITVPSNADISSFSWLEMVVFLQLTSMPPESLRLFA</sequence>
<dbReference type="PANTHER" id="PTHR15215:SF0">
    <property type="match status" value="1"/>
</dbReference>
<evidence type="ECO:0000313" key="3">
    <source>
        <dbReference type="Proteomes" id="UP001208570"/>
    </source>
</evidence>
<dbReference type="Proteomes" id="UP001208570">
    <property type="component" value="Unassembled WGS sequence"/>
</dbReference>
<feature type="region of interest" description="Disordered" evidence="1">
    <location>
        <begin position="525"/>
        <end position="589"/>
    </location>
</feature>
<reference evidence="2" key="1">
    <citation type="journal article" date="2023" name="Mol. Biol. Evol.">
        <title>Third-Generation Sequencing Reveals the Adaptive Role of the Epigenome in Three Deep-Sea Polychaetes.</title>
        <authorList>
            <person name="Perez M."/>
            <person name="Aroh O."/>
            <person name="Sun Y."/>
            <person name="Lan Y."/>
            <person name="Juniper S.K."/>
            <person name="Young C.R."/>
            <person name="Angers B."/>
            <person name="Qian P.Y."/>
        </authorList>
    </citation>
    <scope>NUCLEOTIDE SEQUENCE</scope>
    <source>
        <strain evidence="2">P08H-3</strain>
    </source>
</reference>
<evidence type="ECO:0008006" key="4">
    <source>
        <dbReference type="Google" id="ProtNLM"/>
    </source>
</evidence>
<dbReference type="GO" id="GO:0050852">
    <property type="term" value="P:T cell receptor signaling pathway"/>
    <property type="evidence" value="ECO:0007669"/>
    <property type="project" value="TreeGrafter"/>
</dbReference>
<proteinExistence type="predicted"/>
<dbReference type="GO" id="GO:0005634">
    <property type="term" value="C:nucleus"/>
    <property type="evidence" value="ECO:0007669"/>
    <property type="project" value="TreeGrafter"/>
</dbReference>
<accession>A0AAD9MUM8</accession>
<comment type="caution">
    <text evidence="2">The sequence shown here is derived from an EMBL/GenBank/DDBJ whole genome shotgun (WGS) entry which is preliminary data.</text>
</comment>
<dbReference type="GO" id="GO:0005737">
    <property type="term" value="C:cytoplasm"/>
    <property type="evidence" value="ECO:0007669"/>
    <property type="project" value="TreeGrafter"/>
</dbReference>